<name>A0A072VM03_MEDTR</name>
<dbReference type="PROSITE" id="PS51419">
    <property type="entry name" value="RAB"/>
    <property type="match status" value="1"/>
</dbReference>
<dbReference type="STRING" id="3880.A0A072VM03"/>
<dbReference type="EMBL" id="CM001217">
    <property type="protein sequence ID" value="KEH42428.1"/>
    <property type="molecule type" value="Genomic_DNA"/>
</dbReference>
<dbReference type="SUPFAM" id="SSF52540">
    <property type="entry name" value="P-loop containing nucleoside triphosphate hydrolases"/>
    <property type="match status" value="1"/>
</dbReference>
<keyword evidence="3" id="KW-1185">Reference proteome</keyword>
<protein>
    <submittedName>
        <fullName evidence="1">Ras-related protein</fullName>
    </submittedName>
</protein>
<gene>
    <name evidence="1" type="ordered locus">MTR_1g069245</name>
</gene>
<dbReference type="InterPro" id="IPR050209">
    <property type="entry name" value="Rab_GTPases_membrane_traffic"/>
</dbReference>
<dbReference type="Gene3D" id="3.40.50.300">
    <property type="entry name" value="P-loop containing nucleotide triphosphate hydrolases"/>
    <property type="match status" value="1"/>
</dbReference>
<evidence type="ECO:0000313" key="3">
    <source>
        <dbReference type="Proteomes" id="UP000002051"/>
    </source>
</evidence>
<sequence>MKSKNHRAYDDDPKESHRDRCEISYVSCHDSLGDNSCLVLRILKQENNCKWCHMKHQQKRNWKLEYQVGAKKSYVMRLAFILVTLGLENDGTPEQMIRSWKTGFDWGSRSNLASTFTRNLEYKSTIGFEIASKNICILDKVIKAAIYTVDQEKYQAKTSAVYCGASGALLVYDVTRHVTFENVKRWLKELRDHADHNICDACRKQSRQASFAIGFDKGRSKTC</sequence>
<reference evidence="1 3" key="2">
    <citation type="journal article" date="2014" name="BMC Genomics">
        <title>An improved genome release (version Mt4.0) for the model legume Medicago truncatula.</title>
        <authorList>
            <person name="Tang H."/>
            <person name="Krishnakumar V."/>
            <person name="Bidwell S."/>
            <person name="Rosen B."/>
            <person name="Chan A."/>
            <person name="Zhou S."/>
            <person name="Gentzbittel L."/>
            <person name="Childs K.L."/>
            <person name="Yandell M."/>
            <person name="Gundlach H."/>
            <person name="Mayer K.F."/>
            <person name="Schwartz D.C."/>
            <person name="Town C.D."/>
        </authorList>
    </citation>
    <scope>GENOME REANNOTATION</scope>
    <source>
        <strain evidence="1">A17</strain>
        <strain evidence="2 3">cv. Jemalong A17</strain>
    </source>
</reference>
<accession>A0A072VM03</accession>
<dbReference type="SMART" id="SM00175">
    <property type="entry name" value="RAB"/>
    <property type="match status" value="1"/>
</dbReference>
<evidence type="ECO:0000313" key="2">
    <source>
        <dbReference type="EnsemblPlants" id="KEH42428"/>
    </source>
</evidence>
<dbReference type="InterPro" id="IPR027417">
    <property type="entry name" value="P-loop_NTPase"/>
</dbReference>
<dbReference type="InterPro" id="IPR001806">
    <property type="entry name" value="Small_GTPase"/>
</dbReference>
<organism evidence="1 3">
    <name type="scientific">Medicago truncatula</name>
    <name type="common">Barrel medic</name>
    <name type="synonym">Medicago tribuloides</name>
    <dbReference type="NCBI Taxonomy" id="3880"/>
    <lineage>
        <taxon>Eukaryota</taxon>
        <taxon>Viridiplantae</taxon>
        <taxon>Streptophyta</taxon>
        <taxon>Embryophyta</taxon>
        <taxon>Tracheophyta</taxon>
        <taxon>Spermatophyta</taxon>
        <taxon>Magnoliopsida</taxon>
        <taxon>eudicotyledons</taxon>
        <taxon>Gunneridae</taxon>
        <taxon>Pentapetalae</taxon>
        <taxon>rosids</taxon>
        <taxon>fabids</taxon>
        <taxon>Fabales</taxon>
        <taxon>Fabaceae</taxon>
        <taxon>Papilionoideae</taxon>
        <taxon>50 kb inversion clade</taxon>
        <taxon>NPAAA clade</taxon>
        <taxon>Hologalegina</taxon>
        <taxon>IRL clade</taxon>
        <taxon>Trifolieae</taxon>
        <taxon>Medicago</taxon>
    </lineage>
</organism>
<proteinExistence type="predicted"/>
<dbReference type="EnsemblPlants" id="KEH42428">
    <property type="protein sequence ID" value="KEH42428"/>
    <property type="gene ID" value="MTR_1g069245"/>
</dbReference>
<dbReference type="Proteomes" id="UP000002051">
    <property type="component" value="Unassembled WGS sequence"/>
</dbReference>
<reference evidence="1 3" key="1">
    <citation type="journal article" date="2011" name="Nature">
        <title>The Medicago genome provides insight into the evolution of rhizobial symbioses.</title>
        <authorList>
            <person name="Young N.D."/>
            <person name="Debelle F."/>
            <person name="Oldroyd G.E."/>
            <person name="Geurts R."/>
            <person name="Cannon S.B."/>
            <person name="Udvardi M.K."/>
            <person name="Benedito V.A."/>
            <person name="Mayer K.F."/>
            <person name="Gouzy J."/>
            <person name="Schoof H."/>
            <person name="Van de Peer Y."/>
            <person name="Proost S."/>
            <person name="Cook D.R."/>
            <person name="Meyers B.C."/>
            <person name="Spannagl M."/>
            <person name="Cheung F."/>
            <person name="De Mita S."/>
            <person name="Krishnakumar V."/>
            <person name="Gundlach H."/>
            <person name="Zhou S."/>
            <person name="Mudge J."/>
            <person name="Bharti A.K."/>
            <person name="Murray J.D."/>
            <person name="Naoumkina M.A."/>
            <person name="Rosen B."/>
            <person name="Silverstein K.A."/>
            <person name="Tang H."/>
            <person name="Rombauts S."/>
            <person name="Zhao P.X."/>
            <person name="Zhou P."/>
            <person name="Barbe V."/>
            <person name="Bardou P."/>
            <person name="Bechner M."/>
            <person name="Bellec A."/>
            <person name="Berger A."/>
            <person name="Berges H."/>
            <person name="Bidwell S."/>
            <person name="Bisseling T."/>
            <person name="Choisne N."/>
            <person name="Couloux A."/>
            <person name="Denny R."/>
            <person name="Deshpande S."/>
            <person name="Dai X."/>
            <person name="Doyle J.J."/>
            <person name="Dudez A.M."/>
            <person name="Farmer A.D."/>
            <person name="Fouteau S."/>
            <person name="Franken C."/>
            <person name="Gibelin C."/>
            <person name="Gish J."/>
            <person name="Goldstein S."/>
            <person name="Gonzalez A.J."/>
            <person name="Green P.J."/>
            <person name="Hallab A."/>
            <person name="Hartog M."/>
            <person name="Hua A."/>
            <person name="Humphray S.J."/>
            <person name="Jeong D.H."/>
            <person name="Jing Y."/>
            <person name="Jocker A."/>
            <person name="Kenton S.M."/>
            <person name="Kim D.J."/>
            <person name="Klee K."/>
            <person name="Lai H."/>
            <person name="Lang C."/>
            <person name="Lin S."/>
            <person name="Macmil S.L."/>
            <person name="Magdelenat G."/>
            <person name="Matthews L."/>
            <person name="McCorrison J."/>
            <person name="Monaghan E.L."/>
            <person name="Mun J.H."/>
            <person name="Najar F.Z."/>
            <person name="Nicholson C."/>
            <person name="Noirot C."/>
            <person name="O'Bleness M."/>
            <person name="Paule C.R."/>
            <person name="Poulain J."/>
            <person name="Prion F."/>
            <person name="Qin B."/>
            <person name="Qu C."/>
            <person name="Retzel E.F."/>
            <person name="Riddle C."/>
            <person name="Sallet E."/>
            <person name="Samain S."/>
            <person name="Samson N."/>
            <person name="Sanders I."/>
            <person name="Saurat O."/>
            <person name="Scarpelli C."/>
            <person name="Schiex T."/>
            <person name="Segurens B."/>
            <person name="Severin A.J."/>
            <person name="Sherrier D.J."/>
            <person name="Shi R."/>
            <person name="Sims S."/>
            <person name="Singer S.R."/>
            <person name="Sinharoy S."/>
            <person name="Sterck L."/>
            <person name="Viollet A."/>
            <person name="Wang B.B."/>
            <person name="Wang K."/>
            <person name="Wang M."/>
            <person name="Wang X."/>
            <person name="Warfsmann J."/>
            <person name="Weissenbach J."/>
            <person name="White D.D."/>
            <person name="White J.D."/>
            <person name="Wiley G.B."/>
            <person name="Wincker P."/>
            <person name="Xing Y."/>
            <person name="Yang L."/>
            <person name="Yao Z."/>
            <person name="Ying F."/>
            <person name="Zhai J."/>
            <person name="Zhou L."/>
            <person name="Zuber A."/>
            <person name="Denarie J."/>
            <person name="Dixon R.A."/>
            <person name="May G.D."/>
            <person name="Schwartz D.C."/>
            <person name="Rogers J."/>
            <person name="Quetier F."/>
            <person name="Town C.D."/>
            <person name="Roe B.A."/>
        </authorList>
    </citation>
    <scope>NUCLEOTIDE SEQUENCE [LARGE SCALE GENOMIC DNA]</scope>
    <source>
        <strain evidence="1">A17</strain>
        <strain evidence="2 3">cv. Jemalong A17</strain>
    </source>
</reference>
<dbReference type="PANTHER" id="PTHR47979">
    <property type="entry name" value="DRAB11-RELATED"/>
    <property type="match status" value="1"/>
</dbReference>
<dbReference type="AlphaFoldDB" id="A0A072VM03"/>
<dbReference type="Pfam" id="PF00071">
    <property type="entry name" value="Ras"/>
    <property type="match status" value="1"/>
</dbReference>
<dbReference type="GO" id="GO:0005525">
    <property type="term" value="F:GTP binding"/>
    <property type="evidence" value="ECO:0007669"/>
    <property type="project" value="InterPro"/>
</dbReference>
<dbReference type="HOGENOM" id="CLU_1241727_0_0_1"/>
<dbReference type="GO" id="GO:0003924">
    <property type="term" value="F:GTPase activity"/>
    <property type="evidence" value="ECO:0007669"/>
    <property type="project" value="InterPro"/>
</dbReference>
<reference evidence="2" key="3">
    <citation type="submission" date="2015-04" db="UniProtKB">
        <authorList>
            <consortium name="EnsemblPlants"/>
        </authorList>
    </citation>
    <scope>IDENTIFICATION</scope>
    <source>
        <strain evidence="2">cv. Jemalong A17</strain>
    </source>
</reference>
<evidence type="ECO:0000313" key="1">
    <source>
        <dbReference type="EMBL" id="KEH42428.1"/>
    </source>
</evidence>